<dbReference type="GO" id="GO:0005886">
    <property type="term" value="C:plasma membrane"/>
    <property type="evidence" value="ECO:0007669"/>
    <property type="project" value="UniProtKB-SubCell"/>
</dbReference>
<feature type="compositionally biased region" description="Polar residues" evidence="7">
    <location>
        <begin position="66"/>
        <end position="86"/>
    </location>
</feature>
<protein>
    <submittedName>
        <fullName evidence="10">MFS transporter</fullName>
    </submittedName>
</protein>
<dbReference type="AlphaFoldDB" id="A0A4R4YJX7"/>
<keyword evidence="6 8" id="KW-0472">Membrane</keyword>
<comment type="caution">
    <text evidence="10">The sequence shown here is derived from an EMBL/GenBank/DDBJ whole genome shotgun (WGS) entry which is preliminary data.</text>
</comment>
<evidence type="ECO:0000256" key="3">
    <source>
        <dbReference type="ARBA" id="ARBA00022475"/>
    </source>
</evidence>
<feature type="transmembrane region" description="Helical" evidence="8">
    <location>
        <begin position="535"/>
        <end position="557"/>
    </location>
</feature>
<feature type="transmembrane region" description="Helical" evidence="8">
    <location>
        <begin position="503"/>
        <end position="523"/>
    </location>
</feature>
<feature type="transmembrane region" description="Helical" evidence="8">
    <location>
        <begin position="563"/>
        <end position="589"/>
    </location>
</feature>
<dbReference type="Proteomes" id="UP000295124">
    <property type="component" value="Unassembled WGS sequence"/>
</dbReference>
<dbReference type="SUPFAM" id="SSF103473">
    <property type="entry name" value="MFS general substrate transporter"/>
    <property type="match status" value="1"/>
</dbReference>
<reference evidence="10 11" key="1">
    <citation type="submission" date="2019-03" db="EMBL/GenBank/DDBJ databases">
        <title>Draft genome sequences of novel Actinobacteria.</title>
        <authorList>
            <person name="Sahin N."/>
            <person name="Ay H."/>
            <person name="Saygin H."/>
        </authorList>
    </citation>
    <scope>NUCLEOTIDE SEQUENCE [LARGE SCALE GENOMIC DNA]</scope>
    <source>
        <strain evidence="10 11">JCM 13523</strain>
    </source>
</reference>
<feature type="transmembrane region" description="Helical" evidence="8">
    <location>
        <begin position="354"/>
        <end position="378"/>
    </location>
</feature>
<dbReference type="PANTHER" id="PTHR23513:SF6">
    <property type="entry name" value="MAJOR FACILITATOR SUPERFAMILY ASSOCIATED DOMAIN-CONTAINING PROTEIN"/>
    <property type="match status" value="1"/>
</dbReference>
<feature type="transmembrane region" description="Helical" evidence="8">
    <location>
        <begin position="275"/>
        <end position="293"/>
    </location>
</feature>
<keyword evidence="4 8" id="KW-0812">Transmembrane</keyword>
<dbReference type="InterPro" id="IPR020846">
    <property type="entry name" value="MFS_dom"/>
</dbReference>
<proteinExistence type="predicted"/>
<feature type="transmembrane region" description="Helical" evidence="8">
    <location>
        <begin position="451"/>
        <end position="469"/>
    </location>
</feature>
<evidence type="ECO:0000256" key="4">
    <source>
        <dbReference type="ARBA" id="ARBA00022692"/>
    </source>
</evidence>
<gene>
    <name evidence="10" type="ORF">E1263_39125</name>
</gene>
<name>A0A4R4YJX7_9ACTN</name>
<evidence type="ECO:0000256" key="5">
    <source>
        <dbReference type="ARBA" id="ARBA00022989"/>
    </source>
</evidence>
<keyword evidence="2" id="KW-0813">Transport</keyword>
<dbReference type="InterPro" id="IPR036259">
    <property type="entry name" value="MFS_trans_sf"/>
</dbReference>
<evidence type="ECO:0000256" key="8">
    <source>
        <dbReference type="SAM" id="Phobius"/>
    </source>
</evidence>
<evidence type="ECO:0000256" key="2">
    <source>
        <dbReference type="ARBA" id="ARBA00022448"/>
    </source>
</evidence>
<evidence type="ECO:0000256" key="6">
    <source>
        <dbReference type="ARBA" id="ARBA00023136"/>
    </source>
</evidence>
<dbReference type="PANTHER" id="PTHR23513">
    <property type="entry name" value="INTEGRAL MEMBRANE EFFLUX PROTEIN-RELATED"/>
    <property type="match status" value="1"/>
</dbReference>
<sequence>MPTSGPTTICRRDLPNPFNCARAIRAPICILTTLVGQRSPTRRIYPQQKQVEQPVEVGRRGRSPEQVRQSVQGADQVVPDSSSRTAPSRDLSDHALNALRAAQEFRTHRGGRGLVLPDPHLELCSERGRQSIQRRHGRIPATVLQVRDVRHGQAGIHGDRRDRAPGCFPPIPQYLTQLHPGILFRENTVAKICPVRIVSRLVDILRNRDFRRLWISSGVSGIGSWLLVVALPVQVFMLTGSAAATGLTVALEALPPLLLGPWAGAWLDRMDLSRAMWIADLVSAAAVAAILFADKDRIWVIYLAVLIENAATTVFRPAARALVPAVVGTGAELAKANALSAVSASTIRLVAPPLGALLLTGPGITTVLIVDIASYLLSAATIATIRRRPSASSTAEAPSVGVRPGIRYIARHRGLRGILLGQTLFLTANAGLTALLVPFTVERLHAPGATIGYLISGLGAGYLLGAAISAKAQSWLGIRELLVATQLATAAAFFLLVNSPSVALAVGAAVLIGLPGSVLLITAETTIQRSAPAEMLARIGALFFAADSLALIIGALAAPAITLLIGLPATLNAVAGFAVIAGLLTLVAVPGHPAAFTRPAPPQPRRTGLGT</sequence>
<keyword evidence="5 8" id="KW-1133">Transmembrane helix</keyword>
<comment type="subcellular location">
    <subcellularLocation>
        <location evidence="1">Cell membrane</location>
        <topology evidence="1">Multi-pass membrane protein</topology>
    </subcellularLocation>
</comment>
<evidence type="ECO:0000259" key="9">
    <source>
        <dbReference type="PROSITE" id="PS50850"/>
    </source>
</evidence>
<evidence type="ECO:0000256" key="1">
    <source>
        <dbReference type="ARBA" id="ARBA00004651"/>
    </source>
</evidence>
<keyword evidence="11" id="KW-1185">Reference proteome</keyword>
<dbReference type="OrthoDB" id="4544213at2"/>
<evidence type="ECO:0000256" key="7">
    <source>
        <dbReference type="SAM" id="MobiDB-lite"/>
    </source>
</evidence>
<dbReference type="CDD" id="cd06173">
    <property type="entry name" value="MFS_MefA_like"/>
    <property type="match status" value="1"/>
</dbReference>
<feature type="transmembrane region" description="Helical" evidence="8">
    <location>
        <begin position="417"/>
        <end position="439"/>
    </location>
</feature>
<feature type="compositionally biased region" description="Low complexity" evidence="7">
    <location>
        <begin position="46"/>
        <end position="56"/>
    </location>
</feature>
<feature type="region of interest" description="Disordered" evidence="7">
    <location>
        <begin position="45"/>
        <end position="91"/>
    </location>
</feature>
<organism evidence="10 11">
    <name type="scientific">Kribbella antibiotica</name>
    <dbReference type="NCBI Taxonomy" id="190195"/>
    <lineage>
        <taxon>Bacteria</taxon>
        <taxon>Bacillati</taxon>
        <taxon>Actinomycetota</taxon>
        <taxon>Actinomycetes</taxon>
        <taxon>Propionibacteriales</taxon>
        <taxon>Kribbellaceae</taxon>
        <taxon>Kribbella</taxon>
    </lineage>
</organism>
<dbReference type="PROSITE" id="PS50850">
    <property type="entry name" value="MFS"/>
    <property type="match status" value="1"/>
</dbReference>
<accession>A0A4R4YJX7</accession>
<evidence type="ECO:0000313" key="11">
    <source>
        <dbReference type="Proteomes" id="UP000295124"/>
    </source>
</evidence>
<dbReference type="Gene3D" id="1.20.1250.20">
    <property type="entry name" value="MFS general substrate transporter like domains"/>
    <property type="match status" value="2"/>
</dbReference>
<dbReference type="EMBL" id="SMKX01000211">
    <property type="protein sequence ID" value="TDD45213.1"/>
    <property type="molecule type" value="Genomic_DNA"/>
</dbReference>
<evidence type="ECO:0000313" key="10">
    <source>
        <dbReference type="EMBL" id="TDD45213.1"/>
    </source>
</evidence>
<dbReference type="GO" id="GO:0022857">
    <property type="term" value="F:transmembrane transporter activity"/>
    <property type="evidence" value="ECO:0007669"/>
    <property type="project" value="InterPro"/>
</dbReference>
<dbReference type="Pfam" id="PF05977">
    <property type="entry name" value="MFS_3"/>
    <property type="match status" value="1"/>
</dbReference>
<keyword evidence="3" id="KW-1003">Cell membrane</keyword>
<dbReference type="InterPro" id="IPR010290">
    <property type="entry name" value="TM_effector"/>
</dbReference>
<feature type="transmembrane region" description="Helical" evidence="8">
    <location>
        <begin position="213"/>
        <end position="236"/>
    </location>
</feature>
<feature type="transmembrane region" description="Helical" evidence="8">
    <location>
        <begin position="481"/>
        <end position="497"/>
    </location>
</feature>
<feature type="domain" description="Major facilitator superfamily (MFS) profile" evidence="9">
    <location>
        <begin position="367"/>
        <end position="611"/>
    </location>
</feature>